<protein>
    <submittedName>
        <fullName evidence="2">Unplaced genomic scaffold supercont1.1, whole genome shotgun sequence</fullName>
    </submittedName>
</protein>
<sequence>MNPVNSDNSSTHQRSSSSSSLPAPLQSLVDKAEKERDLYEDPWGPIPGPEPSKQVNQPKKSNQEQANRRSLLKKPRLPASLQRLVDKAELDRELYEDSWSSRIPRALGWGKYSKKQDTKKPVTKA</sequence>
<feature type="compositionally biased region" description="Polar residues" evidence="1">
    <location>
        <begin position="53"/>
        <end position="65"/>
    </location>
</feature>
<dbReference type="RefSeq" id="XP_013289087.1">
    <property type="nucleotide sequence ID" value="XM_013433633.1"/>
</dbReference>
<reference evidence="2 3" key="1">
    <citation type="submission" date="2015-01" db="EMBL/GenBank/DDBJ databases">
        <title>The Genome Sequence of Fonsecaea pedrosoi CBS 271.37.</title>
        <authorList>
            <consortium name="The Broad Institute Genomics Platform"/>
            <person name="Cuomo C."/>
            <person name="de Hoog S."/>
            <person name="Gorbushina A."/>
            <person name="Stielow B."/>
            <person name="Teixiera M."/>
            <person name="Abouelleil A."/>
            <person name="Chapman S.B."/>
            <person name="Priest M."/>
            <person name="Young S.K."/>
            <person name="Wortman J."/>
            <person name="Nusbaum C."/>
            <person name="Birren B."/>
        </authorList>
    </citation>
    <scope>NUCLEOTIDE SEQUENCE [LARGE SCALE GENOMIC DNA]</scope>
    <source>
        <strain evidence="2 3">CBS 271.37</strain>
    </source>
</reference>
<feature type="region of interest" description="Disordered" evidence="1">
    <location>
        <begin position="1"/>
        <end position="78"/>
    </location>
</feature>
<proteinExistence type="predicted"/>
<evidence type="ECO:0000256" key="1">
    <source>
        <dbReference type="SAM" id="MobiDB-lite"/>
    </source>
</evidence>
<feature type="compositionally biased region" description="Basic and acidic residues" evidence="1">
    <location>
        <begin position="30"/>
        <end position="39"/>
    </location>
</feature>
<evidence type="ECO:0000313" key="2">
    <source>
        <dbReference type="EMBL" id="KIW85279.1"/>
    </source>
</evidence>
<dbReference type="HOGENOM" id="CLU_2222980_0_0_1"/>
<keyword evidence="3" id="KW-1185">Reference proteome</keyword>
<organism evidence="2 3">
    <name type="scientific">Fonsecaea pedrosoi CBS 271.37</name>
    <dbReference type="NCBI Taxonomy" id="1442368"/>
    <lineage>
        <taxon>Eukaryota</taxon>
        <taxon>Fungi</taxon>
        <taxon>Dikarya</taxon>
        <taxon>Ascomycota</taxon>
        <taxon>Pezizomycotina</taxon>
        <taxon>Eurotiomycetes</taxon>
        <taxon>Chaetothyriomycetidae</taxon>
        <taxon>Chaetothyriales</taxon>
        <taxon>Herpotrichiellaceae</taxon>
        <taxon>Fonsecaea</taxon>
    </lineage>
</organism>
<dbReference type="OrthoDB" id="4152801at2759"/>
<gene>
    <name evidence="2" type="ORF">Z517_00669</name>
</gene>
<feature type="compositionally biased region" description="Low complexity" evidence="1">
    <location>
        <begin position="1"/>
        <end position="20"/>
    </location>
</feature>
<dbReference type="EMBL" id="KN846969">
    <property type="protein sequence ID" value="KIW85279.1"/>
    <property type="molecule type" value="Genomic_DNA"/>
</dbReference>
<evidence type="ECO:0000313" key="3">
    <source>
        <dbReference type="Proteomes" id="UP000053029"/>
    </source>
</evidence>
<dbReference type="Proteomes" id="UP000053029">
    <property type="component" value="Unassembled WGS sequence"/>
</dbReference>
<accession>A0A0D2HL98</accession>
<dbReference type="VEuPathDB" id="FungiDB:Z517_00669"/>
<dbReference type="AlphaFoldDB" id="A0A0D2HL98"/>
<name>A0A0D2HL98_9EURO</name>
<dbReference type="GeneID" id="25300159"/>